<keyword evidence="2 5" id="KW-0812">Transmembrane</keyword>
<keyword evidence="3 5" id="KW-1133">Transmembrane helix</keyword>
<keyword evidence="8" id="KW-1185">Reference proteome</keyword>
<evidence type="ECO:0000256" key="4">
    <source>
        <dbReference type="ARBA" id="ARBA00023136"/>
    </source>
</evidence>
<reference evidence="7" key="1">
    <citation type="submission" date="2022-11" db="EMBL/GenBank/DDBJ databases">
        <title>Centuries of genome instability and evolution in soft-shell clam transmissible cancer (bioRxiv).</title>
        <authorList>
            <person name="Hart S.F.M."/>
            <person name="Yonemitsu M.A."/>
            <person name="Giersch R.M."/>
            <person name="Beal B.F."/>
            <person name="Arriagada G."/>
            <person name="Davis B.W."/>
            <person name="Ostrander E.A."/>
            <person name="Goff S.P."/>
            <person name="Metzger M.J."/>
        </authorList>
    </citation>
    <scope>NUCLEOTIDE SEQUENCE</scope>
    <source>
        <strain evidence="7">MELC-2E11</strain>
        <tissue evidence="7">Siphon/mantle</tissue>
    </source>
</reference>
<evidence type="ECO:0000256" key="1">
    <source>
        <dbReference type="ARBA" id="ARBA00004127"/>
    </source>
</evidence>
<feature type="domain" description="DUF1232" evidence="6">
    <location>
        <begin position="158"/>
        <end position="193"/>
    </location>
</feature>
<evidence type="ECO:0000256" key="3">
    <source>
        <dbReference type="ARBA" id="ARBA00022989"/>
    </source>
</evidence>
<feature type="transmembrane region" description="Helical" evidence="5">
    <location>
        <begin position="142"/>
        <end position="167"/>
    </location>
</feature>
<sequence>MASRNNRNMWIEGIGDDALLAVGGFFGMFIPLVLMVQQRQRDQQIHPENVQLAEETREEVNHQRAENQASVYCDILATWALARSCPLSSVQANEEHNSNSADKRQIVDSIYQYNRRFSGQPRPWMDYLRDLPTLLRHLYSEFFTVGGLLFMFRLRIVVCFLMALLYFLSPFDIIPEAVFGIFGFLDDLFILLLLAIYVSMIYRNVVRDRATGAQ</sequence>
<keyword evidence="4 5" id="KW-0472">Membrane</keyword>
<protein>
    <submittedName>
        <fullName evidence="7">RN170-like protein</fullName>
    </submittedName>
</protein>
<dbReference type="InterPro" id="IPR010652">
    <property type="entry name" value="DUF1232"/>
</dbReference>
<organism evidence="7 8">
    <name type="scientific">Mya arenaria</name>
    <name type="common">Soft-shell clam</name>
    <dbReference type="NCBI Taxonomy" id="6604"/>
    <lineage>
        <taxon>Eukaryota</taxon>
        <taxon>Metazoa</taxon>
        <taxon>Spiralia</taxon>
        <taxon>Lophotrochozoa</taxon>
        <taxon>Mollusca</taxon>
        <taxon>Bivalvia</taxon>
        <taxon>Autobranchia</taxon>
        <taxon>Heteroconchia</taxon>
        <taxon>Euheterodonta</taxon>
        <taxon>Imparidentia</taxon>
        <taxon>Neoheterodontei</taxon>
        <taxon>Myida</taxon>
        <taxon>Myoidea</taxon>
        <taxon>Myidae</taxon>
        <taxon>Mya</taxon>
    </lineage>
</organism>
<comment type="subcellular location">
    <subcellularLocation>
        <location evidence="1">Endomembrane system</location>
        <topology evidence="1">Multi-pass membrane protein</topology>
    </subcellularLocation>
</comment>
<dbReference type="Pfam" id="PF06803">
    <property type="entry name" value="DUF1232"/>
    <property type="match status" value="1"/>
</dbReference>
<proteinExistence type="predicted"/>
<accession>A0ABY7FUW4</accession>
<evidence type="ECO:0000259" key="6">
    <source>
        <dbReference type="Pfam" id="PF06803"/>
    </source>
</evidence>
<gene>
    <name evidence="7" type="ORF">MAR_038333</name>
</gene>
<dbReference type="PANTHER" id="PTHR22894">
    <property type="entry name" value="RING-TYPE DOMAIN-CONTAINING PROTEIN"/>
    <property type="match status" value="1"/>
</dbReference>
<feature type="transmembrane region" description="Helical" evidence="5">
    <location>
        <begin position="18"/>
        <end position="36"/>
    </location>
</feature>
<dbReference type="EMBL" id="CP111024">
    <property type="protein sequence ID" value="WAR24664.1"/>
    <property type="molecule type" value="Genomic_DNA"/>
</dbReference>
<feature type="transmembrane region" description="Helical" evidence="5">
    <location>
        <begin position="179"/>
        <end position="202"/>
    </location>
</feature>
<dbReference type="Proteomes" id="UP001164746">
    <property type="component" value="Chromosome 13"/>
</dbReference>
<name>A0ABY7FUW4_MYAAR</name>
<dbReference type="InterPro" id="IPR038896">
    <property type="entry name" value="RNF170"/>
</dbReference>
<evidence type="ECO:0000313" key="7">
    <source>
        <dbReference type="EMBL" id="WAR24664.1"/>
    </source>
</evidence>
<evidence type="ECO:0000256" key="5">
    <source>
        <dbReference type="SAM" id="Phobius"/>
    </source>
</evidence>
<evidence type="ECO:0000256" key="2">
    <source>
        <dbReference type="ARBA" id="ARBA00022692"/>
    </source>
</evidence>
<dbReference type="PANTHER" id="PTHR22894:SF5">
    <property type="entry name" value="RING-TYPE DOMAIN-CONTAINING PROTEIN"/>
    <property type="match status" value="1"/>
</dbReference>
<evidence type="ECO:0000313" key="8">
    <source>
        <dbReference type="Proteomes" id="UP001164746"/>
    </source>
</evidence>